<evidence type="ECO:0000313" key="10">
    <source>
        <dbReference type="EMBL" id="CDR44808.1"/>
    </source>
</evidence>
<feature type="domain" description="RRM" evidence="9">
    <location>
        <begin position="495"/>
        <end position="586"/>
    </location>
</feature>
<dbReference type="InterPro" id="IPR012677">
    <property type="entry name" value="Nucleotide-bd_a/b_plait_sf"/>
</dbReference>
<feature type="compositionally biased region" description="Basic and acidic residues" evidence="8">
    <location>
        <begin position="192"/>
        <end position="205"/>
    </location>
</feature>
<evidence type="ECO:0000256" key="6">
    <source>
        <dbReference type="ARBA" id="ARBA00023242"/>
    </source>
</evidence>
<evidence type="ECO:0000256" key="8">
    <source>
        <dbReference type="SAM" id="MobiDB-lite"/>
    </source>
</evidence>
<dbReference type="PANTHER" id="PTHR23236:SF25">
    <property type="entry name" value="RNA-BINDING PROTEIN 34"/>
    <property type="match status" value="1"/>
</dbReference>
<dbReference type="PANTHER" id="PTHR23236">
    <property type="entry name" value="EUKARYOTIC TRANSLATION INITIATION FACTOR 4B/4H"/>
    <property type="match status" value="1"/>
</dbReference>
<dbReference type="SMART" id="SM00360">
    <property type="entry name" value="RRM"/>
    <property type="match status" value="1"/>
</dbReference>
<comment type="function">
    <text evidence="1">Involved in pre-25S rRNA processing.</text>
</comment>
<evidence type="ECO:0000256" key="4">
    <source>
        <dbReference type="ARBA" id="ARBA00015520"/>
    </source>
</evidence>
<feature type="compositionally biased region" description="Polar residues" evidence="8">
    <location>
        <begin position="27"/>
        <end position="42"/>
    </location>
</feature>
<dbReference type="InterPro" id="IPR035979">
    <property type="entry name" value="RBD_domain_sf"/>
</dbReference>
<evidence type="ECO:0000256" key="5">
    <source>
        <dbReference type="ARBA" id="ARBA00022884"/>
    </source>
</evidence>
<dbReference type="OrthoDB" id="442677at2759"/>
<feature type="compositionally biased region" description="Basic and acidic residues" evidence="8">
    <location>
        <begin position="358"/>
        <end position="369"/>
    </location>
</feature>
<dbReference type="PROSITE" id="PS50102">
    <property type="entry name" value="RRM"/>
    <property type="match status" value="1"/>
</dbReference>
<dbReference type="GO" id="GO:0000463">
    <property type="term" value="P:maturation of LSU-rRNA from tricistronic rRNA transcript (SSU-rRNA, 5.8S rRNA, LSU-rRNA)"/>
    <property type="evidence" value="ECO:0007669"/>
    <property type="project" value="TreeGrafter"/>
</dbReference>
<feature type="compositionally biased region" description="Basic and acidic residues" evidence="8">
    <location>
        <begin position="1"/>
        <end position="16"/>
    </location>
</feature>
<proteinExistence type="inferred from homology"/>
<reference evidence="10" key="1">
    <citation type="journal article" date="2014" name="Genome Announc.">
        <title>Draft genome sequence of Rhodosporidium toruloides CECT1137, an oleaginous yeast of biotechnological interest.</title>
        <authorList>
            <person name="Morin N."/>
            <person name="Calcas X."/>
            <person name="Devillers H."/>
            <person name="Durrens P."/>
            <person name="Sherman D.J."/>
            <person name="Nicaud J.-M."/>
            <person name="Neuveglise C."/>
        </authorList>
    </citation>
    <scope>NUCLEOTIDE SEQUENCE</scope>
    <source>
        <strain evidence="10">CECT1137</strain>
    </source>
</reference>
<evidence type="ECO:0000256" key="3">
    <source>
        <dbReference type="ARBA" id="ARBA00007077"/>
    </source>
</evidence>
<evidence type="ECO:0000259" key="9">
    <source>
        <dbReference type="PROSITE" id="PS50102"/>
    </source>
</evidence>
<feature type="compositionally biased region" description="Basic residues" evidence="8">
    <location>
        <begin position="712"/>
        <end position="732"/>
    </location>
</feature>
<keyword evidence="6" id="KW-0539">Nucleus</keyword>
<dbReference type="Gene3D" id="3.30.70.330">
    <property type="match status" value="1"/>
</dbReference>
<keyword evidence="5 7" id="KW-0694">RNA-binding</keyword>
<sequence>MRRDETGLPRPERHGSDGGGAGRCADISSNASRLARSSTSYASGVVPGKPHLVQAPSTTTRCQPLKMGKNKGKAAAKATGDTIEATTAPATGLSSFLLGQASGKDADLDDIFAHSKGPSVAFQPKEQKEVVASTSAAAALEDEEASADDEEAVENDAELSELESGAELSDEEDDLEEAYAARLAAAAIKKKQSSEEKRGTKRKAEDEGDEEVSEDEEEDQSEVDEDDNALDINDLIQGSLKDVEAPSPSKTRKGKEPAKKSAKLEKRAQETPEDRDARTVFLGNVPADCTTSRPLKKALVRHVLQHPSLASTLPAGCPPLKLDSIRFRSIAFASKVFGRKVQTGEQNGGDHSRKRARAWRESEGSDLRGVKGGFRATEEEPAPVASKSQPLTDAQKRKVALIRGELNEGKKACNAYLVIAALPENVDPRAVVSAVIQAVNNSVFEGFTIHADAVRPRSAAALLAAAQLAAKPNANLTEVPKNNDAYQVPATDAKRTIFIGGLDFAESEENVRKAVEAVLVRERGEPDGRSYVENVRVVRDPSSGLGKGFCYVLLQDESCVDELLALPPGKLLKISKRKVRLERCKTAAAAARAKVSARTAASVPARVAASTASSKSGPKPVRLAAPRDPTLPRFGKTGGAPSEHKEKLAEALAELPADERKKIKSMDAERIARRAAKKEQKRLAARYERKQANAAKKGGGEGILGRESRAAERHRKEKKRIAKQSKNSLKKK</sequence>
<evidence type="ECO:0000256" key="7">
    <source>
        <dbReference type="PROSITE-ProRule" id="PRU00176"/>
    </source>
</evidence>
<feature type="compositionally biased region" description="Basic and acidic residues" evidence="8">
    <location>
        <begin position="672"/>
        <end position="691"/>
    </location>
</feature>
<protein>
    <recommendedName>
        <fullName evidence="4">Nucleolar protein 12</fullName>
    </recommendedName>
</protein>
<gene>
    <name evidence="10" type="ORF">RHTO0S_10e00980g</name>
</gene>
<feature type="compositionally biased region" description="Acidic residues" evidence="8">
    <location>
        <begin position="140"/>
        <end position="161"/>
    </location>
</feature>
<feature type="region of interest" description="Disordered" evidence="8">
    <location>
        <begin position="116"/>
        <end position="276"/>
    </location>
</feature>
<dbReference type="GO" id="GO:0005730">
    <property type="term" value="C:nucleolus"/>
    <property type="evidence" value="ECO:0007669"/>
    <property type="project" value="UniProtKB-SubCell"/>
</dbReference>
<dbReference type="SUPFAM" id="SSF54928">
    <property type="entry name" value="RNA-binding domain, RBD"/>
    <property type="match status" value="1"/>
</dbReference>
<dbReference type="GO" id="GO:0019843">
    <property type="term" value="F:rRNA binding"/>
    <property type="evidence" value="ECO:0007669"/>
    <property type="project" value="TreeGrafter"/>
</dbReference>
<dbReference type="EMBL" id="LK052945">
    <property type="protein sequence ID" value="CDR44808.1"/>
    <property type="molecule type" value="Genomic_DNA"/>
</dbReference>
<comment type="subcellular location">
    <subcellularLocation>
        <location evidence="2">Nucleus</location>
        <location evidence="2">Nucleolus</location>
    </subcellularLocation>
</comment>
<feature type="compositionally biased region" description="Acidic residues" evidence="8">
    <location>
        <begin position="168"/>
        <end position="177"/>
    </location>
</feature>
<evidence type="ECO:0000256" key="1">
    <source>
        <dbReference type="ARBA" id="ARBA00002475"/>
    </source>
</evidence>
<feature type="compositionally biased region" description="Low complexity" evidence="8">
    <location>
        <begin position="130"/>
        <end position="139"/>
    </location>
</feature>
<organism evidence="10">
    <name type="scientific">Rhodotorula toruloides</name>
    <name type="common">Yeast</name>
    <name type="synonym">Rhodosporidium toruloides</name>
    <dbReference type="NCBI Taxonomy" id="5286"/>
    <lineage>
        <taxon>Eukaryota</taxon>
        <taxon>Fungi</taxon>
        <taxon>Dikarya</taxon>
        <taxon>Basidiomycota</taxon>
        <taxon>Pucciniomycotina</taxon>
        <taxon>Microbotryomycetes</taxon>
        <taxon>Sporidiobolales</taxon>
        <taxon>Sporidiobolaceae</taxon>
        <taxon>Rhodotorula</taxon>
    </lineage>
</organism>
<evidence type="ECO:0000256" key="2">
    <source>
        <dbReference type="ARBA" id="ARBA00004604"/>
    </source>
</evidence>
<feature type="region of interest" description="Disordered" evidence="8">
    <location>
        <begin position="1"/>
        <end position="73"/>
    </location>
</feature>
<feature type="compositionally biased region" description="Basic and acidic residues" evidence="8">
    <location>
        <begin position="254"/>
        <end position="276"/>
    </location>
</feature>
<comment type="similarity">
    <text evidence="3">Belongs to the RRM RBM34 family.</text>
</comment>
<name>A0A061BCX3_RHOTO</name>
<feature type="compositionally biased region" description="Acidic residues" evidence="8">
    <location>
        <begin position="206"/>
        <end position="229"/>
    </location>
</feature>
<feature type="region of interest" description="Disordered" evidence="8">
    <location>
        <begin position="672"/>
        <end position="732"/>
    </location>
</feature>
<dbReference type="InterPro" id="IPR000504">
    <property type="entry name" value="RRM_dom"/>
</dbReference>
<feature type="compositionally biased region" description="Low complexity" evidence="8">
    <location>
        <begin position="178"/>
        <end position="187"/>
    </location>
</feature>
<feature type="region of interest" description="Disordered" evidence="8">
    <location>
        <begin position="606"/>
        <end position="647"/>
    </location>
</feature>
<feature type="region of interest" description="Disordered" evidence="8">
    <location>
        <begin position="343"/>
        <end position="390"/>
    </location>
</feature>
<accession>A0A061BCX3</accession>
<dbReference type="AlphaFoldDB" id="A0A061BCX3"/>